<dbReference type="InterPro" id="IPR000700">
    <property type="entry name" value="PAS-assoc_C"/>
</dbReference>
<evidence type="ECO:0000256" key="6">
    <source>
        <dbReference type="ARBA" id="ARBA00022692"/>
    </source>
</evidence>
<proteinExistence type="predicted"/>
<reference evidence="13 14" key="1">
    <citation type="journal article" date="2013" name="Int. J. Syst. Evol. Microbiol.">
        <title>Marinoscillum luteum sp. nov., isolated from marine sediment.</title>
        <authorList>
            <person name="Cha I.T."/>
            <person name="Park S.J."/>
            <person name="Kim S.J."/>
            <person name="Kim J.G."/>
            <person name="Jung M.Y."/>
            <person name="Shin K.S."/>
            <person name="Kwon K.K."/>
            <person name="Yang S.H."/>
            <person name="Seo Y.S."/>
            <person name="Rhee S.K."/>
        </authorList>
    </citation>
    <scope>NUCLEOTIDE SEQUENCE [LARGE SCALE GENOMIC DNA]</scope>
    <source>
        <strain evidence="13 14">KCTC 23939</strain>
    </source>
</reference>
<dbReference type="EMBL" id="JBIPKE010000017">
    <property type="protein sequence ID" value="MFH6984450.1"/>
    <property type="molecule type" value="Genomic_DNA"/>
</dbReference>
<evidence type="ECO:0000259" key="11">
    <source>
        <dbReference type="PROSITE" id="PS50112"/>
    </source>
</evidence>
<protein>
    <recommendedName>
        <fullName evidence="3">histidine kinase</fullName>
        <ecNumber evidence="3">2.7.13.3</ecNumber>
    </recommendedName>
</protein>
<dbReference type="PROSITE" id="PS50112">
    <property type="entry name" value="PAS"/>
    <property type="match status" value="1"/>
</dbReference>
<dbReference type="Proteomes" id="UP001610063">
    <property type="component" value="Unassembled WGS sequence"/>
</dbReference>
<keyword evidence="13" id="KW-0547">Nucleotide-binding</keyword>
<evidence type="ECO:0000256" key="3">
    <source>
        <dbReference type="ARBA" id="ARBA00012438"/>
    </source>
</evidence>
<keyword evidence="7" id="KW-0418">Kinase</keyword>
<gene>
    <name evidence="13" type="ORF">ACHKAR_13435</name>
</gene>
<comment type="caution">
    <text evidence="13">The sequence shown here is derived from an EMBL/GenBank/DDBJ whole genome shotgun (WGS) entry which is preliminary data.</text>
</comment>
<dbReference type="InterPro" id="IPR035965">
    <property type="entry name" value="PAS-like_dom_sf"/>
</dbReference>
<dbReference type="GO" id="GO:0005524">
    <property type="term" value="F:ATP binding"/>
    <property type="evidence" value="ECO:0007669"/>
    <property type="project" value="UniProtKB-KW"/>
</dbReference>
<dbReference type="SMART" id="SM00387">
    <property type="entry name" value="HATPase_c"/>
    <property type="match status" value="1"/>
</dbReference>
<dbReference type="InterPro" id="IPR003594">
    <property type="entry name" value="HATPase_dom"/>
</dbReference>
<dbReference type="InterPro" id="IPR036097">
    <property type="entry name" value="HisK_dim/P_sf"/>
</dbReference>
<evidence type="ECO:0000256" key="9">
    <source>
        <dbReference type="ARBA" id="ARBA00023136"/>
    </source>
</evidence>
<feature type="domain" description="PAC" evidence="12">
    <location>
        <begin position="281"/>
        <end position="333"/>
    </location>
</feature>
<keyword evidence="13" id="KW-0067">ATP-binding</keyword>
<keyword evidence="4" id="KW-0597">Phosphoprotein</keyword>
<dbReference type="Pfam" id="PF13675">
    <property type="entry name" value="PilJ"/>
    <property type="match status" value="1"/>
</dbReference>
<evidence type="ECO:0000256" key="5">
    <source>
        <dbReference type="ARBA" id="ARBA00022679"/>
    </source>
</evidence>
<feature type="domain" description="Histidine kinase" evidence="10">
    <location>
        <begin position="346"/>
        <end position="559"/>
    </location>
</feature>
<evidence type="ECO:0000313" key="13">
    <source>
        <dbReference type="EMBL" id="MFH6984450.1"/>
    </source>
</evidence>
<dbReference type="CDD" id="cd00130">
    <property type="entry name" value="PAS"/>
    <property type="match status" value="1"/>
</dbReference>
<evidence type="ECO:0000256" key="2">
    <source>
        <dbReference type="ARBA" id="ARBA00004141"/>
    </source>
</evidence>
<keyword evidence="8" id="KW-1133">Transmembrane helix</keyword>
<keyword evidence="9" id="KW-0472">Membrane</keyword>
<evidence type="ECO:0000256" key="7">
    <source>
        <dbReference type="ARBA" id="ARBA00022777"/>
    </source>
</evidence>
<dbReference type="InterPro" id="IPR036890">
    <property type="entry name" value="HATPase_C_sf"/>
</dbReference>
<dbReference type="PROSITE" id="PS50113">
    <property type="entry name" value="PAC"/>
    <property type="match status" value="1"/>
</dbReference>
<keyword evidence="14" id="KW-1185">Reference proteome</keyword>
<evidence type="ECO:0000256" key="1">
    <source>
        <dbReference type="ARBA" id="ARBA00000085"/>
    </source>
</evidence>
<dbReference type="PROSITE" id="PS50109">
    <property type="entry name" value="HIS_KIN"/>
    <property type="match status" value="1"/>
</dbReference>
<evidence type="ECO:0000259" key="10">
    <source>
        <dbReference type="PROSITE" id="PS50109"/>
    </source>
</evidence>
<name>A0ABW7NAC1_9BACT</name>
<dbReference type="SMART" id="SM00388">
    <property type="entry name" value="HisKA"/>
    <property type="match status" value="1"/>
</dbReference>
<dbReference type="SMART" id="SM00091">
    <property type="entry name" value="PAS"/>
    <property type="match status" value="1"/>
</dbReference>
<dbReference type="Gene3D" id="3.30.565.10">
    <property type="entry name" value="Histidine kinase-like ATPase, C-terminal domain"/>
    <property type="match status" value="1"/>
</dbReference>
<evidence type="ECO:0000313" key="14">
    <source>
        <dbReference type="Proteomes" id="UP001610063"/>
    </source>
</evidence>
<sequence length="560" mass="63630">MKSHHSKYYFLLALLIIILLGSQVYLQQIIQESKSARMINLSGRQRMLSQKITKLSLAISITNDSLQSDTYAVELEDAWETWKQSHDELEAVYRNNDYPALKLLFDELEVSFNEIDLAVGQLLTQNLSKDSTAIALNLETISENEPLFLSYMDQITFKLDELVNDKIDKLSRIQLTLLIITLVFIALEIFLVLRPKLAEADTSKSMHDNMLKMINQISDYAIIFLDKEGKIQNWNSGAERIHGYIGTEMIGHHVAVFSSAEDQASKKADKQLQVAKENGIATNEEWIVRKDKSGFWAKTTITAIYNIEGNHIGFGRVTQDLTEAKKTEQAKVLHAKNKELEEFTYIVSHDLKVPVRTISNYIKIIREDHESELSKELLRYINSIDKASARMQALIHGLLDYSLLGKSPTLEPLNLNQTLKDVLEDLNSLIQAHDARISVGELPNLNVYPVEMRQLFQNLITNAIKFRKDDVAPVISIEGHLVEGFWKFSVKDNGIGIEEKQFEKIFIIFQRATTESKFEGQGIGLANCKKITEMHGGRLWVESEPGIGSTFYFTISSNLS</sequence>
<keyword evidence="6" id="KW-0812">Transmembrane</keyword>
<feature type="domain" description="PAS" evidence="11">
    <location>
        <begin position="207"/>
        <end position="279"/>
    </location>
</feature>
<evidence type="ECO:0000256" key="8">
    <source>
        <dbReference type="ARBA" id="ARBA00022989"/>
    </source>
</evidence>
<organism evidence="13 14">
    <name type="scientific">Marinoscillum luteum</name>
    <dbReference type="NCBI Taxonomy" id="861051"/>
    <lineage>
        <taxon>Bacteria</taxon>
        <taxon>Pseudomonadati</taxon>
        <taxon>Bacteroidota</taxon>
        <taxon>Cytophagia</taxon>
        <taxon>Cytophagales</taxon>
        <taxon>Reichenbachiellaceae</taxon>
        <taxon>Marinoscillum</taxon>
    </lineage>
</organism>
<comment type="subcellular location">
    <subcellularLocation>
        <location evidence="2">Membrane</location>
        <topology evidence="2">Multi-pass membrane protein</topology>
    </subcellularLocation>
</comment>
<dbReference type="CDD" id="cd00082">
    <property type="entry name" value="HisKA"/>
    <property type="match status" value="1"/>
</dbReference>
<comment type="catalytic activity">
    <reaction evidence="1">
        <text>ATP + protein L-histidine = ADP + protein N-phospho-L-histidine.</text>
        <dbReference type="EC" id="2.7.13.3"/>
    </reaction>
</comment>
<dbReference type="EC" id="2.7.13.3" evidence="3"/>
<evidence type="ECO:0000256" key="4">
    <source>
        <dbReference type="ARBA" id="ARBA00022553"/>
    </source>
</evidence>
<dbReference type="Gene3D" id="3.30.450.20">
    <property type="entry name" value="PAS domain"/>
    <property type="match status" value="1"/>
</dbReference>
<dbReference type="Gene3D" id="1.10.287.130">
    <property type="match status" value="1"/>
</dbReference>
<dbReference type="RefSeq" id="WP_395417861.1">
    <property type="nucleotide sequence ID" value="NZ_JBIPKE010000017.1"/>
</dbReference>
<dbReference type="PRINTS" id="PR00344">
    <property type="entry name" value="BCTRLSENSOR"/>
</dbReference>
<dbReference type="InterPro" id="IPR050351">
    <property type="entry name" value="BphY/WalK/GraS-like"/>
</dbReference>
<keyword evidence="5" id="KW-0808">Transferase</keyword>
<dbReference type="SUPFAM" id="SSF55785">
    <property type="entry name" value="PYP-like sensor domain (PAS domain)"/>
    <property type="match status" value="1"/>
</dbReference>
<accession>A0ABW7NAC1</accession>
<dbReference type="InterPro" id="IPR000014">
    <property type="entry name" value="PAS"/>
</dbReference>
<dbReference type="InterPro" id="IPR005467">
    <property type="entry name" value="His_kinase_dom"/>
</dbReference>
<dbReference type="SUPFAM" id="SSF47384">
    <property type="entry name" value="Homodimeric domain of signal transducing histidine kinase"/>
    <property type="match status" value="1"/>
</dbReference>
<evidence type="ECO:0000259" key="12">
    <source>
        <dbReference type="PROSITE" id="PS50113"/>
    </source>
</evidence>
<dbReference type="InterPro" id="IPR004358">
    <property type="entry name" value="Sig_transdc_His_kin-like_C"/>
</dbReference>
<dbReference type="NCBIfam" id="TIGR00229">
    <property type="entry name" value="sensory_box"/>
    <property type="match status" value="1"/>
</dbReference>
<dbReference type="InterPro" id="IPR029095">
    <property type="entry name" value="NarX-like_N"/>
</dbReference>
<dbReference type="Pfam" id="PF00512">
    <property type="entry name" value="HisKA"/>
    <property type="match status" value="1"/>
</dbReference>
<dbReference type="Pfam" id="PF02518">
    <property type="entry name" value="HATPase_c"/>
    <property type="match status" value="1"/>
</dbReference>
<dbReference type="PANTHER" id="PTHR42878:SF15">
    <property type="entry name" value="BACTERIOPHYTOCHROME"/>
    <property type="match status" value="1"/>
</dbReference>
<dbReference type="SUPFAM" id="SSF55874">
    <property type="entry name" value="ATPase domain of HSP90 chaperone/DNA topoisomerase II/histidine kinase"/>
    <property type="match status" value="1"/>
</dbReference>
<dbReference type="Pfam" id="PF13426">
    <property type="entry name" value="PAS_9"/>
    <property type="match status" value="1"/>
</dbReference>
<dbReference type="PANTHER" id="PTHR42878">
    <property type="entry name" value="TWO-COMPONENT HISTIDINE KINASE"/>
    <property type="match status" value="1"/>
</dbReference>
<dbReference type="InterPro" id="IPR003661">
    <property type="entry name" value="HisK_dim/P_dom"/>
</dbReference>